<dbReference type="EMBL" id="RYZH01000009">
    <property type="protein sequence ID" value="RUL88608.1"/>
    <property type="molecule type" value="Genomic_DNA"/>
</dbReference>
<organism evidence="2 3">
    <name type="scientific">Tautonia sociabilis</name>
    <dbReference type="NCBI Taxonomy" id="2080755"/>
    <lineage>
        <taxon>Bacteria</taxon>
        <taxon>Pseudomonadati</taxon>
        <taxon>Planctomycetota</taxon>
        <taxon>Planctomycetia</taxon>
        <taxon>Isosphaerales</taxon>
        <taxon>Isosphaeraceae</taxon>
        <taxon>Tautonia</taxon>
    </lineage>
</organism>
<protein>
    <submittedName>
        <fullName evidence="2">Uncharacterized protein</fullName>
    </submittedName>
</protein>
<dbReference type="RefSeq" id="WP_126724535.1">
    <property type="nucleotide sequence ID" value="NZ_RYZH01000009.1"/>
</dbReference>
<evidence type="ECO:0000313" key="3">
    <source>
        <dbReference type="Proteomes" id="UP000280296"/>
    </source>
</evidence>
<feature type="transmembrane region" description="Helical" evidence="1">
    <location>
        <begin position="12"/>
        <end position="34"/>
    </location>
</feature>
<comment type="caution">
    <text evidence="2">The sequence shown here is derived from an EMBL/GenBank/DDBJ whole genome shotgun (WGS) entry which is preliminary data.</text>
</comment>
<sequence>MRPDSNDSEASWAGTALAGVTVGSLLTIWSGLWMAFLLRNRPDSSFWTYLAAGMLLTGLAFLIGGFTLGIVRRQTEGEAERGLS</sequence>
<evidence type="ECO:0000313" key="2">
    <source>
        <dbReference type="EMBL" id="RUL88608.1"/>
    </source>
</evidence>
<reference evidence="2 3" key="1">
    <citation type="submission" date="2018-12" db="EMBL/GenBank/DDBJ databases">
        <authorList>
            <person name="Toschakov S.V."/>
        </authorList>
    </citation>
    <scope>NUCLEOTIDE SEQUENCE [LARGE SCALE GENOMIC DNA]</scope>
    <source>
        <strain evidence="2 3">GM2012</strain>
    </source>
</reference>
<proteinExistence type="predicted"/>
<dbReference type="OrthoDB" id="291798at2"/>
<reference evidence="2 3" key="2">
    <citation type="submission" date="2019-01" db="EMBL/GenBank/DDBJ databases">
        <title>Tautonia sociabilis, a novel thermotolerant planctomycete of Isosphaeraceae family, isolated from a 4000 m deep subterranean habitat.</title>
        <authorList>
            <person name="Kovaleva O.L."/>
            <person name="Elcheninov A.G."/>
            <person name="Van Heerden E."/>
            <person name="Toshchakov S.V."/>
            <person name="Novikov A."/>
            <person name="Bonch-Osmolovskaya E.A."/>
            <person name="Kublanov I.V."/>
        </authorList>
    </citation>
    <scope>NUCLEOTIDE SEQUENCE [LARGE SCALE GENOMIC DNA]</scope>
    <source>
        <strain evidence="2 3">GM2012</strain>
    </source>
</reference>
<keyword evidence="1" id="KW-0472">Membrane</keyword>
<gene>
    <name evidence="2" type="ORF">TsocGM_06710</name>
</gene>
<name>A0A432MNF9_9BACT</name>
<keyword evidence="1" id="KW-1133">Transmembrane helix</keyword>
<dbReference type="Proteomes" id="UP000280296">
    <property type="component" value="Unassembled WGS sequence"/>
</dbReference>
<accession>A0A432MNF9</accession>
<keyword evidence="3" id="KW-1185">Reference proteome</keyword>
<dbReference type="AlphaFoldDB" id="A0A432MNF9"/>
<keyword evidence="1" id="KW-0812">Transmembrane</keyword>
<evidence type="ECO:0000256" key="1">
    <source>
        <dbReference type="SAM" id="Phobius"/>
    </source>
</evidence>
<feature type="transmembrane region" description="Helical" evidence="1">
    <location>
        <begin position="46"/>
        <end position="71"/>
    </location>
</feature>